<dbReference type="PROSITE" id="PS01079">
    <property type="entry name" value="MOCF_BIOSYNTHESIS_2"/>
    <property type="match status" value="1"/>
</dbReference>
<dbReference type="PANTHER" id="PTHR10192:SF5">
    <property type="entry name" value="GEPHYRIN"/>
    <property type="match status" value="1"/>
</dbReference>
<reference evidence="13" key="1">
    <citation type="journal article" date="2020" name="mSystems">
        <title>Genome- and Community-Level Interaction Insights into Carbon Utilization and Element Cycling Functions of Hydrothermarchaeota in Hydrothermal Sediment.</title>
        <authorList>
            <person name="Zhou Z."/>
            <person name="Liu Y."/>
            <person name="Xu W."/>
            <person name="Pan J."/>
            <person name="Luo Z.H."/>
            <person name="Li M."/>
        </authorList>
    </citation>
    <scope>NUCLEOTIDE SEQUENCE [LARGE SCALE GENOMIC DNA]</scope>
    <source>
        <strain evidence="13">SpSt-1257</strain>
    </source>
</reference>
<dbReference type="UniPathway" id="UPA00344"/>
<dbReference type="SUPFAM" id="SSF63867">
    <property type="entry name" value="MoeA C-terminal domain-like"/>
    <property type="match status" value="1"/>
</dbReference>
<dbReference type="SMART" id="SM00852">
    <property type="entry name" value="MoCF_biosynth"/>
    <property type="match status" value="1"/>
</dbReference>
<protein>
    <recommendedName>
        <fullName evidence="11">Molybdopterin molybdenumtransferase</fullName>
        <ecNumber evidence="11">2.10.1.1</ecNumber>
    </recommendedName>
</protein>
<keyword evidence="6 11" id="KW-0808">Transferase</keyword>
<evidence type="ECO:0000256" key="10">
    <source>
        <dbReference type="ARBA" id="ARBA00047317"/>
    </source>
</evidence>
<keyword evidence="7 11" id="KW-0479">Metal-binding</keyword>
<dbReference type="PANTHER" id="PTHR10192">
    <property type="entry name" value="MOLYBDOPTERIN BIOSYNTHESIS PROTEIN"/>
    <property type="match status" value="1"/>
</dbReference>
<feature type="domain" description="MoaB/Mog" evidence="12">
    <location>
        <begin position="178"/>
        <end position="320"/>
    </location>
</feature>
<evidence type="ECO:0000256" key="1">
    <source>
        <dbReference type="ARBA" id="ARBA00001946"/>
    </source>
</evidence>
<dbReference type="InterPro" id="IPR005110">
    <property type="entry name" value="MoeA_linker/N"/>
</dbReference>
<dbReference type="Gene3D" id="2.40.340.10">
    <property type="entry name" value="MoeA, C-terminal, domain IV"/>
    <property type="match status" value="1"/>
</dbReference>
<accession>A0A832DAI4</accession>
<evidence type="ECO:0000256" key="3">
    <source>
        <dbReference type="ARBA" id="ARBA00005046"/>
    </source>
</evidence>
<evidence type="ECO:0000313" key="13">
    <source>
        <dbReference type="EMBL" id="HEV09438.1"/>
    </source>
</evidence>
<dbReference type="InterPro" id="IPR036688">
    <property type="entry name" value="MoeA_C_domain_IV_sf"/>
</dbReference>
<evidence type="ECO:0000256" key="2">
    <source>
        <dbReference type="ARBA" id="ARBA00002901"/>
    </source>
</evidence>
<dbReference type="Proteomes" id="UP000885621">
    <property type="component" value="Unassembled WGS sequence"/>
</dbReference>
<keyword evidence="5 11" id="KW-0500">Molybdenum</keyword>
<dbReference type="Gene3D" id="3.40.980.10">
    <property type="entry name" value="MoaB/Mog-like domain"/>
    <property type="match status" value="1"/>
</dbReference>
<dbReference type="EC" id="2.10.1.1" evidence="11"/>
<dbReference type="GO" id="GO:0006777">
    <property type="term" value="P:Mo-molybdopterin cofactor biosynthetic process"/>
    <property type="evidence" value="ECO:0007669"/>
    <property type="project" value="UniProtKB-UniRule"/>
</dbReference>
<evidence type="ECO:0000256" key="4">
    <source>
        <dbReference type="ARBA" id="ARBA00010763"/>
    </source>
</evidence>
<dbReference type="SUPFAM" id="SSF53218">
    <property type="entry name" value="Molybdenum cofactor biosynthesis proteins"/>
    <property type="match status" value="1"/>
</dbReference>
<comment type="catalytic activity">
    <reaction evidence="10">
        <text>adenylyl-molybdopterin + molybdate = Mo-molybdopterin + AMP + H(+)</text>
        <dbReference type="Rhea" id="RHEA:35047"/>
        <dbReference type="ChEBI" id="CHEBI:15378"/>
        <dbReference type="ChEBI" id="CHEBI:36264"/>
        <dbReference type="ChEBI" id="CHEBI:62727"/>
        <dbReference type="ChEBI" id="CHEBI:71302"/>
        <dbReference type="ChEBI" id="CHEBI:456215"/>
        <dbReference type="EC" id="2.10.1.1"/>
    </reaction>
</comment>
<dbReference type="EMBL" id="DSFC01000197">
    <property type="protein sequence ID" value="HEV09438.1"/>
    <property type="molecule type" value="Genomic_DNA"/>
</dbReference>
<dbReference type="InterPro" id="IPR038987">
    <property type="entry name" value="MoeA-like"/>
</dbReference>
<sequence length="409" mass="45111">MLSYKEALDVILDNTKTLGKEKVFLNQALDRVLAEDIVADRDNPPADNSGMDGFAVRYEDIVGASEENPVILTIEGESKAGGTPPKLQKGQAIPIYTGALIPEGADTVIQKELTKVENGKVYILKELKKGTNIRLQGEDYKKGDILIKSGKKIRPPEIGILASVNKPTVYVYQKPKVGIITTGDEILDIAEPITKQSQIRTSNTYSLYAQVLQTGAQPVIIGFAKDNPESIKENLEYAKNCDVLLTTGGVSVGEYDLVKDFVKEVLDVKIHFWKVSIKPGKPLVFGTWGKENEKLFFGIPGNPVASMVVFEIFVKPALKKMMGYQKLHNPTIDAILTEDFSRKAADRTEFIRLNVEYSDGQFYAKPFGKQASNILTGMVNANGLGIVDIDVYKIEKGSKIKVVMFDMDI</sequence>
<name>A0A832DAI4_9AQUI</name>
<dbReference type="CDD" id="cd00887">
    <property type="entry name" value="MoeA"/>
    <property type="match status" value="1"/>
</dbReference>
<comment type="cofactor">
    <cofactor evidence="1 11">
        <name>Mg(2+)</name>
        <dbReference type="ChEBI" id="CHEBI:18420"/>
    </cofactor>
</comment>
<comment type="pathway">
    <text evidence="3 11">Cofactor biosynthesis; molybdopterin biosynthesis.</text>
</comment>
<dbReference type="InterPro" id="IPR005111">
    <property type="entry name" value="MoeA_C_domain_IV"/>
</dbReference>
<evidence type="ECO:0000256" key="11">
    <source>
        <dbReference type="RuleBase" id="RU365090"/>
    </source>
</evidence>
<dbReference type="InterPro" id="IPR036135">
    <property type="entry name" value="MoeA_linker/N_sf"/>
</dbReference>
<dbReference type="InterPro" id="IPR001453">
    <property type="entry name" value="MoaB/Mog_dom"/>
</dbReference>
<evidence type="ECO:0000256" key="6">
    <source>
        <dbReference type="ARBA" id="ARBA00022679"/>
    </source>
</evidence>
<evidence type="ECO:0000259" key="12">
    <source>
        <dbReference type="SMART" id="SM00852"/>
    </source>
</evidence>
<organism evidence="13">
    <name type="scientific">Sulfurihydrogenibium azorense</name>
    <dbReference type="NCBI Taxonomy" id="309806"/>
    <lineage>
        <taxon>Bacteria</taxon>
        <taxon>Pseudomonadati</taxon>
        <taxon>Aquificota</taxon>
        <taxon>Aquificia</taxon>
        <taxon>Aquificales</taxon>
        <taxon>Hydrogenothermaceae</taxon>
        <taxon>Sulfurihydrogenibium</taxon>
    </lineage>
</organism>
<proteinExistence type="inferred from homology"/>
<dbReference type="GO" id="GO:0005829">
    <property type="term" value="C:cytosol"/>
    <property type="evidence" value="ECO:0007669"/>
    <property type="project" value="TreeGrafter"/>
</dbReference>
<dbReference type="FunFam" id="3.40.980.10:FF:000004">
    <property type="entry name" value="Molybdopterin molybdenumtransferase"/>
    <property type="match status" value="1"/>
</dbReference>
<dbReference type="GO" id="GO:0061599">
    <property type="term" value="F:molybdopterin molybdotransferase activity"/>
    <property type="evidence" value="ECO:0007669"/>
    <property type="project" value="UniProtKB-UniRule"/>
</dbReference>
<comment type="similarity">
    <text evidence="4 11">Belongs to the MoeA family.</text>
</comment>
<evidence type="ECO:0000256" key="7">
    <source>
        <dbReference type="ARBA" id="ARBA00022723"/>
    </source>
</evidence>
<keyword evidence="9 11" id="KW-0501">Molybdenum cofactor biosynthesis</keyword>
<dbReference type="Pfam" id="PF03454">
    <property type="entry name" value="MoeA_C"/>
    <property type="match status" value="1"/>
</dbReference>
<keyword evidence="8 11" id="KW-0460">Magnesium</keyword>
<dbReference type="Pfam" id="PF03453">
    <property type="entry name" value="MoeA_N"/>
    <property type="match status" value="1"/>
</dbReference>
<comment type="function">
    <text evidence="2 11">Catalyzes the insertion of molybdate into adenylated molybdopterin with the concomitant release of AMP.</text>
</comment>
<dbReference type="Gene3D" id="2.170.190.11">
    <property type="entry name" value="Molybdopterin biosynthesis moea protein, domain 3"/>
    <property type="match status" value="1"/>
</dbReference>
<evidence type="ECO:0000256" key="9">
    <source>
        <dbReference type="ARBA" id="ARBA00023150"/>
    </source>
</evidence>
<gene>
    <name evidence="13" type="ORF">ENO34_03440</name>
</gene>
<dbReference type="InterPro" id="IPR008284">
    <property type="entry name" value="MoCF_biosynth_CS"/>
</dbReference>
<dbReference type="AlphaFoldDB" id="A0A832DAI4"/>
<dbReference type="NCBIfam" id="NF045515">
    <property type="entry name" value="Glp_gephyrin"/>
    <property type="match status" value="1"/>
</dbReference>
<dbReference type="Gene3D" id="3.90.105.10">
    <property type="entry name" value="Molybdopterin biosynthesis moea protein, domain 2"/>
    <property type="match status" value="1"/>
</dbReference>
<dbReference type="SUPFAM" id="SSF63882">
    <property type="entry name" value="MoeA N-terminal region -like"/>
    <property type="match status" value="1"/>
</dbReference>
<evidence type="ECO:0000256" key="8">
    <source>
        <dbReference type="ARBA" id="ARBA00022842"/>
    </source>
</evidence>
<dbReference type="NCBIfam" id="TIGR00177">
    <property type="entry name" value="molyb_syn"/>
    <property type="match status" value="1"/>
</dbReference>
<comment type="caution">
    <text evidence="13">The sequence shown here is derived from an EMBL/GenBank/DDBJ whole genome shotgun (WGS) entry which is preliminary data.</text>
</comment>
<dbReference type="Pfam" id="PF00994">
    <property type="entry name" value="MoCF_biosynth"/>
    <property type="match status" value="1"/>
</dbReference>
<dbReference type="GO" id="GO:0046872">
    <property type="term" value="F:metal ion binding"/>
    <property type="evidence" value="ECO:0007669"/>
    <property type="project" value="UniProtKB-UniRule"/>
</dbReference>
<evidence type="ECO:0000256" key="5">
    <source>
        <dbReference type="ARBA" id="ARBA00022505"/>
    </source>
</evidence>
<dbReference type="InterPro" id="IPR036425">
    <property type="entry name" value="MoaB/Mog-like_dom_sf"/>
</dbReference>